<keyword evidence="1" id="KW-0472">Membrane</keyword>
<dbReference type="Pfam" id="PF13386">
    <property type="entry name" value="DsbD_2"/>
    <property type="match status" value="2"/>
</dbReference>
<evidence type="ECO:0000256" key="1">
    <source>
        <dbReference type="SAM" id="Phobius"/>
    </source>
</evidence>
<comment type="caution">
    <text evidence="3">The sequence shown here is derived from an EMBL/GenBank/DDBJ whole genome shotgun (WGS) entry which is preliminary data.</text>
</comment>
<dbReference type="EMBL" id="LAZR01023384">
    <property type="protein sequence ID" value="KKL78668.1"/>
    <property type="molecule type" value="Genomic_DNA"/>
</dbReference>
<feature type="transmembrane region" description="Helical" evidence="1">
    <location>
        <begin position="65"/>
        <end position="83"/>
    </location>
</feature>
<accession>A0A0F9EX38</accession>
<feature type="domain" description="Urease accessory protein UreH-like transmembrane" evidence="2">
    <location>
        <begin position="109"/>
        <end position="158"/>
    </location>
</feature>
<feature type="transmembrane region" description="Helical" evidence="1">
    <location>
        <begin position="28"/>
        <end position="53"/>
    </location>
</feature>
<evidence type="ECO:0000259" key="2">
    <source>
        <dbReference type="Pfam" id="PF13386"/>
    </source>
</evidence>
<feature type="domain" description="Urease accessory protein UreH-like transmembrane" evidence="2">
    <location>
        <begin position="1"/>
        <end position="79"/>
    </location>
</feature>
<dbReference type="PANTHER" id="PTHR42208:SF1">
    <property type="entry name" value="HEAVY METAL TRANSPORTER"/>
    <property type="match status" value="1"/>
</dbReference>
<reference evidence="3" key="1">
    <citation type="journal article" date="2015" name="Nature">
        <title>Complex archaea that bridge the gap between prokaryotes and eukaryotes.</title>
        <authorList>
            <person name="Spang A."/>
            <person name="Saw J.H."/>
            <person name="Jorgensen S.L."/>
            <person name="Zaremba-Niedzwiedzka K."/>
            <person name="Martijn J."/>
            <person name="Lind A.E."/>
            <person name="van Eijk R."/>
            <person name="Schleper C."/>
            <person name="Guy L."/>
            <person name="Ettema T.J."/>
        </authorList>
    </citation>
    <scope>NUCLEOTIDE SEQUENCE</scope>
</reference>
<feature type="transmembrane region" description="Helical" evidence="1">
    <location>
        <begin position="148"/>
        <end position="172"/>
    </location>
</feature>
<keyword evidence="1" id="KW-0812">Transmembrane</keyword>
<feature type="transmembrane region" description="Helical" evidence="1">
    <location>
        <begin position="103"/>
        <end position="136"/>
    </location>
</feature>
<organism evidence="3">
    <name type="scientific">marine sediment metagenome</name>
    <dbReference type="NCBI Taxonomy" id="412755"/>
    <lineage>
        <taxon>unclassified sequences</taxon>
        <taxon>metagenomes</taxon>
        <taxon>ecological metagenomes</taxon>
    </lineage>
</organism>
<name>A0A0F9EX38_9ZZZZ</name>
<gene>
    <name evidence="3" type="ORF">LCGC14_2022530</name>
</gene>
<sequence length="188" mass="20557">MGSFHCAGMCGPIAIALRLHGNRLPQKIYAGVLYNLGRTLTYGVMGAVFGLLGQGVKMIGFQQKVSIIMGAIMILSVFFPSLFKNQYRLDKSWTSLVGKLKSSIARMFAVLGTLYMLMFGLGTIPMMLAIAIAGNILSAAARRKINKLLPFLFVIVGVFFIMRGLSLGIPFLSPPSLETNMLFLIRMI</sequence>
<dbReference type="PANTHER" id="PTHR42208">
    <property type="entry name" value="HEAVY METAL TRANSPORTER-RELATED"/>
    <property type="match status" value="1"/>
</dbReference>
<evidence type="ECO:0000313" key="3">
    <source>
        <dbReference type="EMBL" id="KKL78668.1"/>
    </source>
</evidence>
<proteinExistence type="predicted"/>
<protein>
    <recommendedName>
        <fullName evidence="2">Urease accessory protein UreH-like transmembrane domain-containing protein</fullName>
    </recommendedName>
</protein>
<dbReference type="InterPro" id="IPR039447">
    <property type="entry name" value="UreH-like_TM_dom"/>
</dbReference>
<keyword evidence="1" id="KW-1133">Transmembrane helix</keyword>
<dbReference type="AlphaFoldDB" id="A0A0F9EX38"/>